<reference evidence="2 3" key="1">
    <citation type="journal article" date="2019" name="Sci. Rep.">
        <title>Orb-weaving spider Araneus ventricosus genome elucidates the spidroin gene catalogue.</title>
        <authorList>
            <person name="Kono N."/>
            <person name="Nakamura H."/>
            <person name="Ohtoshi R."/>
            <person name="Moran D.A.P."/>
            <person name="Shinohara A."/>
            <person name="Yoshida Y."/>
            <person name="Fujiwara M."/>
            <person name="Mori M."/>
            <person name="Tomita M."/>
            <person name="Arakawa K."/>
        </authorList>
    </citation>
    <scope>NUCLEOTIDE SEQUENCE [LARGE SCALE GENOMIC DNA]</scope>
</reference>
<proteinExistence type="predicted"/>
<accession>A0A4Y2TST7</accession>
<comment type="caution">
    <text evidence="2">The sequence shown here is derived from an EMBL/GenBank/DDBJ whole genome shotgun (WGS) entry which is preliminary data.</text>
</comment>
<name>A0A4Y2TST7_ARAVE</name>
<organism evidence="2 3">
    <name type="scientific">Araneus ventricosus</name>
    <name type="common">Orbweaver spider</name>
    <name type="synonym">Epeira ventricosa</name>
    <dbReference type="NCBI Taxonomy" id="182803"/>
    <lineage>
        <taxon>Eukaryota</taxon>
        <taxon>Metazoa</taxon>
        <taxon>Ecdysozoa</taxon>
        <taxon>Arthropoda</taxon>
        <taxon>Chelicerata</taxon>
        <taxon>Arachnida</taxon>
        <taxon>Araneae</taxon>
        <taxon>Araneomorphae</taxon>
        <taxon>Entelegynae</taxon>
        <taxon>Araneoidea</taxon>
        <taxon>Araneidae</taxon>
        <taxon>Araneus</taxon>
    </lineage>
</organism>
<keyword evidence="3" id="KW-1185">Reference proteome</keyword>
<dbReference type="AlphaFoldDB" id="A0A4Y2TST7"/>
<dbReference type="Proteomes" id="UP000499080">
    <property type="component" value="Unassembled WGS sequence"/>
</dbReference>
<keyword evidence="1" id="KW-0812">Transmembrane</keyword>
<evidence type="ECO:0000313" key="2">
    <source>
        <dbReference type="EMBL" id="GBO02216.1"/>
    </source>
</evidence>
<keyword evidence="1" id="KW-0472">Membrane</keyword>
<gene>
    <name evidence="2" type="ORF">AVEN_250976_1</name>
</gene>
<sequence length="129" mass="13329">MPLQDPFNHIKSCGPWHQLIKSLLAFTASQGRIGLVVGISVAPWKVSVAWYWVSGGPSGRSRWPGGKVSGGLSGKVRWPQCGIESPVASVVGLGGLVVLLLVSVSVLGLDSLVVGCSGGPSVQGLVAEW</sequence>
<evidence type="ECO:0000256" key="1">
    <source>
        <dbReference type="SAM" id="Phobius"/>
    </source>
</evidence>
<protein>
    <submittedName>
        <fullName evidence="2">Uncharacterized protein</fullName>
    </submittedName>
</protein>
<feature type="transmembrane region" description="Helical" evidence="1">
    <location>
        <begin position="33"/>
        <end position="53"/>
    </location>
</feature>
<evidence type="ECO:0000313" key="3">
    <source>
        <dbReference type="Proteomes" id="UP000499080"/>
    </source>
</evidence>
<dbReference type="EMBL" id="BGPR01030010">
    <property type="protein sequence ID" value="GBO02216.1"/>
    <property type="molecule type" value="Genomic_DNA"/>
</dbReference>
<feature type="transmembrane region" description="Helical" evidence="1">
    <location>
        <begin position="87"/>
        <end position="109"/>
    </location>
</feature>
<keyword evidence="1" id="KW-1133">Transmembrane helix</keyword>